<accession>D8MAC6</accession>
<dbReference type="InParanoid" id="D8MAC6"/>
<dbReference type="EMBL" id="FN668689">
    <property type="protein sequence ID" value="CBK25015.2"/>
    <property type="molecule type" value="Genomic_DNA"/>
</dbReference>
<name>D8MAC6_BLAHO</name>
<dbReference type="RefSeq" id="XP_012899063.1">
    <property type="nucleotide sequence ID" value="XM_013043609.1"/>
</dbReference>
<evidence type="ECO:0000256" key="1">
    <source>
        <dbReference type="ARBA" id="ARBA00022737"/>
    </source>
</evidence>
<evidence type="ECO:0000313" key="4">
    <source>
        <dbReference type="EMBL" id="CBK25015.2"/>
    </source>
</evidence>
<dbReference type="SMART" id="SM00028">
    <property type="entry name" value="TPR"/>
    <property type="match status" value="2"/>
</dbReference>
<gene>
    <name evidence="4" type="ORF">GSBLH_T00006863001</name>
</gene>
<proteinExistence type="predicted"/>
<protein>
    <submittedName>
        <fullName evidence="4">Uncharacterized protein</fullName>
    </submittedName>
</protein>
<dbReference type="InterPro" id="IPR013105">
    <property type="entry name" value="TPR_2"/>
</dbReference>
<dbReference type="OMA" id="DPHIAVH"/>
<feature type="repeat" description="TPR" evidence="3">
    <location>
        <begin position="485"/>
        <end position="518"/>
    </location>
</feature>
<dbReference type="GeneID" id="24922987"/>
<dbReference type="Gene3D" id="3.40.50.12710">
    <property type="match status" value="1"/>
</dbReference>
<dbReference type="Pfam" id="PF07719">
    <property type="entry name" value="TPR_2"/>
    <property type="match status" value="1"/>
</dbReference>
<evidence type="ECO:0000256" key="3">
    <source>
        <dbReference type="PROSITE-ProRule" id="PRU00339"/>
    </source>
</evidence>
<dbReference type="AlphaFoldDB" id="D8MAC6"/>
<evidence type="ECO:0000256" key="2">
    <source>
        <dbReference type="ARBA" id="ARBA00022803"/>
    </source>
</evidence>
<dbReference type="InterPro" id="IPR019734">
    <property type="entry name" value="TPR_rpt"/>
</dbReference>
<dbReference type="InterPro" id="IPR011990">
    <property type="entry name" value="TPR-like_helical_dom_sf"/>
</dbReference>
<dbReference type="PROSITE" id="PS50005">
    <property type="entry name" value="TPR"/>
    <property type="match status" value="1"/>
</dbReference>
<sequence>MASENVVIQEATPLHESMIWDLQNQFYINKGPACWTEAIVPQFITSNSYIAYQYANCILGYINDYYSRPDAKKDKPIYIVEVGAGHGKLGFLILNHLEELAEFMPEGVPKPYLYVISDFTQNIVDFCKSHKRMAEHINRGVVDFAVFDCEKDSEFSLQISGAKLSSETVETPVIAIANYVFNGLREQSISINNGIVSEGCIKILADPNVSATDIDIISRMKLEWSYKPIPDVDAHFQDPVLHDLVHQSDFWNSINPSYLQNNETLNVLLPLGALRFIRTLESLSRGQFLLITADKAHAHEEDLRLTKENPHIAIHGSFSMMANFHALRQVFLSRGGASFHTPYYTGLQVAAFALGETPLEEFQFAWENVLLAFDPDSFSQLQRCIRDETPSPSLKNILALIRLSRFESEVFYKFKQVLVDHIPYASDRLQSDFKSDILHIAANFYPLSASKDVDFDLGRLSMGLRDYETSIRLFKKSIELCGEHYVTWHNLGICYYYMDDLKESMNSFNRCLEIQPEYQDAKSWRARVEEKLNAK</sequence>
<dbReference type="SUPFAM" id="SSF48452">
    <property type="entry name" value="TPR-like"/>
    <property type="match status" value="1"/>
</dbReference>
<organism evidence="4">
    <name type="scientific">Blastocystis hominis</name>
    <dbReference type="NCBI Taxonomy" id="12968"/>
    <lineage>
        <taxon>Eukaryota</taxon>
        <taxon>Sar</taxon>
        <taxon>Stramenopiles</taxon>
        <taxon>Bigyra</taxon>
        <taxon>Opalozoa</taxon>
        <taxon>Opalinata</taxon>
        <taxon>Blastocystidae</taxon>
        <taxon>Blastocystis</taxon>
    </lineage>
</organism>
<reference evidence="4" key="1">
    <citation type="submission" date="2010-02" db="EMBL/GenBank/DDBJ databases">
        <title>Sequencing and annotation of the Blastocystis hominis genome.</title>
        <authorList>
            <person name="Wincker P."/>
        </authorList>
    </citation>
    <scope>NUCLEOTIDE SEQUENCE</scope>
    <source>
        <strain evidence="4">Singapore isolate B</strain>
    </source>
</reference>
<keyword evidence="5" id="KW-1185">Reference proteome</keyword>
<evidence type="ECO:0000313" key="5">
    <source>
        <dbReference type="Proteomes" id="UP000008312"/>
    </source>
</evidence>
<dbReference type="InterPro" id="IPR038375">
    <property type="entry name" value="NDUFAF7_sf"/>
</dbReference>
<keyword evidence="2 3" id="KW-0802">TPR repeat</keyword>
<keyword evidence="1" id="KW-0677">Repeat</keyword>
<dbReference type="Gene3D" id="1.25.40.10">
    <property type="entry name" value="Tetratricopeptide repeat domain"/>
    <property type="match status" value="1"/>
</dbReference>
<dbReference type="Proteomes" id="UP000008312">
    <property type="component" value="Unassembled WGS sequence"/>
</dbReference>
<dbReference type="OrthoDB" id="64915at2759"/>